<feature type="transmembrane region" description="Helical" evidence="1">
    <location>
        <begin position="12"/>
        <end position="32"/>
    </location>
</feature>
<proteinExistence type="predicted"/>
<evidence type="ECO:0000313" key="4">
    <source>
        <dbReference type="Proteomes" id="UP000280271"/>
    </source>
</evidence>
<sequence length="170" mass="18160">MSARSSQKGIGMIEVLVALIILAIGVLGYVMLQVRAMEATVEGTQRIQAINIARDLAERVRANRDGWLGTNTYSAELSGTQARASTTPNCATTYCNAAQLADFDVAELSGYATQYGMTLGMSACPNTNGRQCLFVAWGDTLPTNSTSNTSSCVNGNAYRTNSTCVMMEVY</sequence>
<gene>
    <name evidence="3" type="primary">pilV</name>
    <name evidence="3" type="ORF">D9K81_09705</name>
</gene>
<dbReference type="InterPro" id="IPR013362">
    <property type="entry name" value="Pilus_4_PilV"/>
</dbReference>
<accession>A0ABX9TVL7</accession>
<keyword evidence="1" id="KW-0472">Membrane</keyword>
<evidence type="ECO:0000313" key="3">
    <source>
        <dbReference type="EMBL" id="RLL21501.1"/>
    </source>
</evidence>
<dbReference type="RefSeq" id="WP_120373624.1">
    <property type="nucleotide sequence ID" value="NZ_RCHC01000009.1"/>
</dbReference>
<reference evidence="3 4" key="1">
    <citation type="submission" date="2018-09" db="EMBL/GenBank/DDBJ databases">
        <title>The draft genome of Acinetobacter sp. strains.</title>
        <authorList>
            <person name="Qin J."/>
            <person name="Feng Y."/>
            <person name="Zong Z."/>
        </authorList>
    </citation>
    <scope>NUCLEOTIDE SEQUENCE [LARGE SCALE GENOMIC DNA]</scope>
    <source>
        <strain evidence="3 4">WCHAc060005</strain>
    </source>
</reference>
<name>A0ABX9TVL7_9GAMM</name>
<dbReference type="InterPro" id="IPR054402">
    <property type="entry name" value="Tt1218-like_dom"/>
</dbReference>
<dbReference type="NCBIfam" id="TIGR02523">
    <property type="entry name" value="type_IV_pilV"/>
    <property type="match status" value="1"/>
</dbReference>
<protein>
    <submittedName>
        <fullName evidence="3">Type IV pilus modification protein PilV</fullName>
    </submittedName>
</protein>
<evidence type="ECO:0000256" key="1">
    <source>
        <dbReference type="SAM" id="Phobius"/>
    </source>
</evidence>
<comment type="caution">
    <text evidence="3">The sequence shown here is derived from an EMBL/GenBank/DDBJ whole genome shotgun (WGS) entry which is preliminary data.</text>
</comment>
<dbReference type="Pfam" id="PF07963">
    <property type="entry name" value="N_methyl"/>
    <property type="match status" value="1"/>
</dbReference>
<keyword evidence="4" id="KW-1185">Reference proteome</keyword>
<dbReference type="NCBIfam" id="TIGR02532">
    <property type="entry name" value="IV_pilin_GFxxxE"/>
    <property type="match status" value="1"/>
</dbReference>
<dbReference type="InterPro" id="IPR012902">
    <property type="entry name" value="N_methyl_site"/>
</dbReference>
<dbReference type="EMBL" id="RCHC01000009">
    <property type="protein sequence ID" value="RLL21501.1"/>
    <property type="molecule type" value="Genomic_DNA"/>
</dbReference>
<dbReference type="Proteomes" id="UP000280271">
    <property type="component" value="Unassembled WGS sequence"/>
</dbReference>
<organism evidence="3 4">
    <name type="scientific">Acinetobacter chengduensis</name>
    <dbReference type="NCBI Taxonomy" id="2420890"/>
    <lineage>
        <taxon>Bacteria</taxon>
        <taxon>Pseudomonadati</taxon>
        <taxon>Pseudomonadota</taxon>
        <taxon>Gammaproteobacteria</taxon>
        <taxon>Moraxellales</taxon>
        <taxon>Moraxellaceae</taxon>
        <taxon>Acinetobacter</taxon>
    </lineage>
</organism>
<feature type="domain" description="Type IV pilin Tt1218-like" evidence="2">
    <location>
        <begin position="32"/>
        <end position="106"/>
    </location>
</feature>
<evidence type="ECO:0000259" key="2">
    <source>
        <dbReference type="Pfam" id="PF22150"/>
    </source>
</evidence>
<keyword evidence="1" id="KW-0812">Transmembrane</keyword>
<dbReference type="Pfam" id="PF22150">
    <property type="entry name" value="Tt1218-like"/>
    <property type="match status" value="1"/>
</dbReference>
<keyword evidence="1" id="KW-1133">Transmembrane helix</keyword>